<dbReference type="PROSITE" id="PS50865">
    <property type="entry name" value="ZF_MYND_2"/>
    <property type="match status" value="1"/>
</dbReference>
<keyword evidence="14 15" id="KW-0418">Kinase</keyword>
<evidence type="ECO:0000256" key="6">
    <source>
        <dbReference type="PROSITE-ProRule" id="PRU00035"/>
    </source>
</evidence>
<dbReference type="CDD" id="cd15538">
    <property type="entry name" value="PHD_PRKCBP1"/>
    <property type="match status" value="1"/>
</dbReference>
<keyword evidence="5 6" id="KW-0103">Bromodomain</keyword>
<feature type="domain" description="Bromo" evidence="10">
    <location>
        <begin position="269"/>
        <end position="339"/>
    </location>
</feature>
<dbReference type="PROSITE" id="PS01360">
    <property type="entry name" value="ZF_MYND_1"/>
    <property type="match status" value="1"/>
</dbReference>
<dbReference type="SUPFAM" id="SSF57903">
    <property type="entry name" value="FYVE/PHD zinc finger"/>
    <property type="match status" value="1"/>
</dbReference>
<proteinExistence type="predicted"/>
<dbReference type="InterPro" id="IPR011011">
    <property type="entry name" value="Znf_FYVE_PHD"/>
</dbReference>
<feature type="region of interest" description="Disordered" evidence="9">
    <location>
        <begin position="873"/>
        <end position="920"/>
    </location>
</feature>
<dbReference type="GeneID" id="107221885"/>
<feature type="region of interest" description="Disordered" evidence="9">
    <location>
        <begin position="577"/>
        <end position="708"/>
    </location>
</feature>
<feature type="compositionally biased region" description="Polar residues" evidence="9">
    <location>
        <begin position="50"/>
        <end position="67"/>
    </location>
</feature>
<dbReference type="InterPro" id="IPR002893">
    <property type="entry name" value="Znf_MYND"/>
</dbReference>
<feature type="region of interest" description="Disordered" evidence="9">
    <location>
        <begin position="1"/>
        <end position="133"/>
    </location>
</feature>
<evidence type="ECO:0000256" key="1">
    <source>
        <dbReference type="ARBA" id="ARBA00022723"/>
    </source>
</evidence>
<dbReference type="SMART" id="SM00293">
    <property type="entry name" value="PWWP"/>
    <property type="match status" value="1"/>
</dbReference>
<dbReference type="InterPro" id="IPR056987">
    <property type="entry name" value="ZMYND8_CC"/>
</dbReference>
<feature type="compositionally biased region" description="Polar residues" evidence="9">
    <location>
        <begin position="504"/>
        <end position="516"/>
    </location>
</feature>
<feature type="domain" description="MYND-type" evidence="12">
    <location>
        <begin position="1061"/>
        <end position="1095"/>
    </location>
</feature>
<evidence type="ECO:0000259" key="10">
    <source>
        <dbReference type="PROSITE" id="PS50014"/>
    </source>
</evidence>
<dbReference type="SUPFAM" id="SSF47370">
    <property type="entry name" value="Bromodomain"/>
    <property type="match status" value="1"/>
</dbReference>
<dbReference type="InterPro" id="IPR018359">
    <property type="entry name" value="Bromodomain_CS"/>
</dbReference>
<reference evidence="14 15" key="1">
    <citation type="submission" date="2025-05" db="UniProtKB">
        <authorList>
            <consortium name="RefSeq"/>
        </authorList>
    </citation>
    <scope>IDENTIFICATION</scope>
    <source>
        <tissue evidence="14 15">Thorax and Abdomen</tissue>
    </source>
</reference>
<keyword evidence="4" id="KW-0007">Acetylation</keyword>
<dbReference type="RefSeq" id="XP_046594205.1">
    <property type="nucleotide sequence ID" value="XM_046738249.1"/>
</dbReference>
<dbReference type="RefSeq" id="XP_046594207.1">
    <property type="nucleotide sequence ID" value="XM_046738251.1"/>
</dbReference>
<feature type="compositionally biased region" description="Pro residues" evidence="9">
    <location>
        <begin position="911"/>
        <end position="920"/>
    </location>
</feature>
<dbReference type="InterPro" id="IPR044075">
    <property type="entry name" value="PRKCBP1_PHD"/>
</dbReference>
<keyword evidence="2 7" id="KW-0863">Zinc-finger</keyword>
<evidence type="ECO:0000313" key="13">
    <source>
        <dbReference type="Proteomes" id="UP000829291"/>
    </source>
</evidence>
<keyword evidence="1" id="KW-0479">Metal-binding</keyword>
<protein>
    <submittedName>
        <fullName evidence="14 15">Protein kinase C-binding protein 1 isoform X1</fullName>
    </submittedName>
</protein>
<evidence type="ECO:0000259" key="11">
    <source>
        <dbReference type="PROSITE" id="PS50812"/>
    </source>
</evidence>
<dbReference type="Gene3D" id="6.10.140.2220">
    <property type="match status" value="1"/>
</dbReference>
<dbReference type="PANTHER" id="PTHR46453">
    <property type="entry name" value="PROTEIN KINASE C-BINDING PROTEIN 1"/>
    <property type="match status" value="1"/>
</dbReference>
<evidence type="ECO:0000256" key="5">
    <source>
        <dbReference type="ARBA" id="ARBA00023117"/>
    </source>
</evidence>
<dbReference type="SUPFAM" id="SSF144232">
    <property type="entry name" value="HIT/MYND zinc finger-like"/>
    <property type="match status" value="1"/>
</dbReference>
<dbReference type="Pfam" id="PF23460">
    <property type="entry name" value="ZMYND8_CC"/>
    <property type="match status" value="1"/>
</dbReference>
<dbReference type="CDD" id="cd20160">
    <property type="entry name" value="PWWP_PRKCBP1"/>
    <property type="match status" value="1"/>
</dbReference>
<feature type="compositionally biased region" description="Basic and acidic residues" evidence="9">
    <location>
        <begin position="68"/>
        <end position="81"/>
    </location>
</feature>
<dbReference type="InterPro" id="IPR057053">
    <property type="entry name" value="MYND_ZMYND11_ZMYD8"/>
</dbReference>
<feature type="compositionally biased region" description="Basic residues" evidence="9">
    <location>
        <begin position="517"/>
        <end position="532"/>
    </location>
</feature>
<feature type="compositionally biased region" description="Polar residues" evidence="9">
    <location>
        <begin position="650"/>
        <end position="663"/>
    </location>
</feature>
<dbReference type="InterPro" id="IPR037967">
    <property type="entry name" value="ZMYND8_Bromo_dom"/>
</dbReference>
<gene>
    <name evidence="14 15 16" type="primary">LOC107221885</name>
</gene>
<dbReference type="Pfam" id="PF00439">
    <property type="entry name" value="Bromodomain"/>
    <property type="match status" value="1"/>
</dbReference>
<feature type="compositionally biased region" description="Polar residues" evidence="9">
    <location>
        <begin position="114"/>
        <end position="131"/>
    </location>
</feature>
<evidence type="ECO:0000256" key="7">
    <source>
        <dbReference type="PROSITE-ProRule" id="PRU00134"/>
    </source>
</evidence>
<dbReference type="InterPro" id="IPR000313">
    <property type="entry name" value="PWWP_dom"/>
</dbReference>
<evidence type="ECO:0000256" key="8">
    <source>
        <dbReference type="SAM" id="Coils"/>
    </source>
</evidence>
<evidence type="ECO:0000256" key="2">
    <source>
        <dbReference type="ARBA" id="ARBA00022771"/>
    </source>
</evidence>
<evidence type="ECO:0000256" key="9">
    <source>
        <dbReference type="SAM" id="MobiDB-lite"/>
    </source>
</evidence>
<dbReference type="InterPro" id="IPR013083">
    <property type="entry name" value="Znf_RING/FYVE/PHD"/>
</dbReference>
<dbReference type="Gene3D" id="1.20.920.10">
    <property type="entry name" value="Bromodomain-like"/>
    <property type="match status" value="1"/>
</dbReference>
<keyword evidence="8" id="KW-0175">Coiled coil</keyword>
<feature type="compositionally biased region" description="Basic and acidic residues" evidence="9">
    <location>
        <begin position="630"/>
        <end position="649"/>
    </location>
</feature>
<keyword evidence="13" id="KW-1185">Reference proteome</keyword>
<feature type="compositionally biased region" description="Basic and acidic residues" evidence="9">
    <location>
        <begin position="9"/>
        <end position="42"/>
    </location>
</feature>
<sequence length="1134" mass="127518">MILSNMESSEDRKNAMEDCEDQKNNSETAVTEKDKNDNESSKKSNKINNLTNALEQSDNIESKTNVNRSKDNVSNESDVKSRKQSAKKHSRIEAESQENNSVENRLDGKKPDVSKSTSEEAQASETRSSLSVGKDVKINGAEIKGESAVKEGKRKRRMSRLVDTCLQGRDSSVEKNERINKRKRSRSDEDKFCWRCHKESVDSHCTACPRSWHRRCMGGGPQPTPQNWICGECATILKAENAETRSPAMAQLSVEQLCTLLRHVVGRMRDYPGSEPFWKAVDLNEVPNYLDYVVKPMDLSLLESNVRAKLYGSTEAFMADAKWIQHNCIVFNTCGGVYTDTSKLTNAARQIIKAARQEVSEIEACSDCYGHARNLPRPQPSWFIEPCRRPHPLVWAKLKGFPFWPAKAMSRINGQGHVDVRFFGAHDRAWVPIRDLFLYSEDPPAPLPRKRKADMDECVREITRHCRKLELAFGQFKFAPPKIQYNPRDPLQIKLMLPNYDPLQPSTPAVVSPNTSPRRKPPLRKRGFHLTKKSCSEESTTNNASDFANNSTPPQGDSDNDCEKYIEASRIPKVSLSNKLNKSKLPPLAKSNENQKVIHNSSDNGNFHQKKIRMNCNRSNTSNDTDNLDDSVKTDDDSQLEQRYRRRWDANNSSDGHSSSENEVSLEIRKSSKFGSVKSHKGEDDTEANDTKVHNNLCNETRSVQDSKIKIKSPKTNKNPVRVYKPKTRMVNQVNAERAKATASNEQKKLIECTENIISRQDQPLNRLLAPANTSAQSTAIVSDICISTAVTIANSVSVPNNPMNSVTKSVHNANLITASTISPSSTITAALNTDPIASSSMGSIFLPRITLLESTTKMNPTKDCLIMTEETTMVKEEPKDQPQNHTPKKESKARKSFLNKPPMFPQISPTSPPKAPASPPDAMVYIPGHRTESEHDHSLLSPEAGPLSAQLHRGGQELAKRMAQLMEEALTEAAQINSNNSDNSGMNQRATVHYLKLQIERMRWQHQQHLAELKHNTDLTLREMRASLEAERYRAIEETKREAEEEKLRSIEETKRKQWCALCGNEALFYCCWNTAYCDYPCQQAHWSTHMRTCAQNPPPNTIITATANVSQQQVMPSLVMTSPHASSSVWGA</sequence>
<evidence type="ECO:0000313" key="15">
    <source>
        <dbReference type="RefSeq" id="XP_046594206.1"/>
    </source>
</evidence>
<dbReference type="PROSITE" id="PS50014">
    <property type="entry name" value="BROMODOMAIN_2"/>
    <property type="match status" value="1"/>
</dbReference>
<feature type="domain" description="PWWP" evidence="11">
    <location>
        <begin position="390"/>
        <end position="442"/>
    </location>
</feature>
<evidence type="ECO:0000313" key="14">
    <source>
        <dbReference type="RefSeq" id="XP_046594205.1"/>
    </source>
</evidence>
<evidence type="ECO:0000313" key="16">
    <source>
        <dbReference type="RefSeq" id="XP_046594207.1"/>
    </source>
</evidence>
<dbReference type="Proteomes" id="UP000829291">
    <property type="component" value="Chromosome 4"/>
</dbReference>
<dbReference type="PROSITE" id="PS50812">
    <property type="entry name" value="PWWP"/>
    <property type="match status" value="1"/>
</dbReference>
<feature type="compositionally biased region" description="Polar residues" evidence="9">
    <location>
        <begin position="537"/>
        <end position="557"/>
    </location>
</feature>
<dbReference type="SMART" id="SM00297">
    <property type="entry name" value="BROMO"/>
    <property type="match status" value="1"/>
</dbReference>
<dbReference type="PROSITE" id="PS00633">
    <property type="entry name" value="BROMODOMAIN_1"/>
    <property type="match status" value="1"/>
</dbReference>
<evidence type="ECO:0000256" key="4">
    <source>
        <dbReference type="ARBA" id="ARBA00022990"/>
    </source>
</evidence>
<dbReference type="Gene3D" id="3.30.40.10">
    <property type="entry name" value="Zinc/RING finger domain, C3HC4 (zinc finger)"/>
    <property type="match status" value="1"/>
</dbReference>
<dbReference type="SUPFAM" id="SSF63748">
    <property type="entry name" value="Tudor/PWWP/MBT"/>
    <property type="match status" value="1"/>
</dbReference>
<evidence type="ECO:0000259" key="12">
    <source>
        <dbReference type="PROSITE" id="PS50865"/>
    </source>
</evidence>
<dbReference type="Gene3D" id="2.30.30.140">
    <property type="match status" value="1"/>
</dbReference>
<dbReference type="Pfam" id="PF00855">
    <property type="entry name" value="PWWP"/>
    <property type="match status" value="1"/>
</dbReference>
<feature type="compositionally biased region" description="Polar residues" evidence="9">
    <location>
        <begin position="592"/>
        <end position="607"/>
    </location>
</feature>
<feature type="region of interest" description="Disordered" evidence="9">
    <location>
        <begin position="504"/>
        <end position="562"/>
    </location>
</feature>
<evidence type="ECO:0000256" key="3">
    <source>
        <dbReference type="ARBA" id="ARBA00022833"/>
    </source>
</evidence>
<accession>A0ABM3G1Q7</accession>
<keyword evidence="14 15" id="KW-0808">Transferase</keyword>
<dbReference type="RefSeq" id="XP_046594206.1">
    <property type="nucleotide sequence ID" value="XM_046738250.1"/>
</dbReference>
<feature type="compositionally biased region" description="Low complexity" evidence="9">
    <location>
        <begin position="577"/>
        <end position="591"/>
    </location>
</feature>
<name>A0ABM3G1Q7_NEOLC</name>
<dbReference type="Pfam" id="PF24324">
    <property type="entry name" value="MYND_ZMYND11_ZMYD8"/>
    <property type="match status" value="1"/>
</dbReference>
<feature type="coiled-coil region" evidence="8">
    <location>
        <begin position="1027"/>
        <end position="1057"/>
    </location>
</feature>
<keyword evidence="3" id="KW-0862">Zinc</keyword>
<dbReference type="InterPro" id="IPR001487">
    <property type="entry name" value="Bromodomain"/>
</dbReference>
<dbReference type="PANTHER" id="PTHR46453:SF5">
    <property type="entry name" value="PROTEIN KINASE C-BINDING PROTEIN 1 ISOFORM X1"/>
    <property type="match status" value="1"/>
</dbReference>
<dbReference type="CDD" id="cd05508">
    <property type="entry name" value="Bromo_RACK7"/>
    <property type="match status" value="1"/>
</dbReference>
<dbReference type="GO" id="GO:0016301">
    <property type="term" value="F:kinase activity"/>
    <property type="evidence" value="ECO:0007669"/>
    <property type="project" value="UniProtKB-KW"/>
</dbReference>
<feature type="compositionally biased region" description="Basic and acidic residues" evidence="9">
    <location>
        <begin position="873"/>
        <end position="891"/>
    </location>
</feature>
<organism evidence="13 16">
    <name type="scientific">Neodiprion lecontei</name>
    <name type="common">Redheaded pine sawfly</name>
    <dbReference type="NCBI Taxonomy" id="441921"/>
    <lineage>
        <taxon>Eukaryota</taxon>
        <taxon>Metazoa</taxon>
        <taxon>Ecdysozoa</taxon>
        <taxon>Arthropoda</taxon>
        <taxon>Hexapoda</taxon>
        <taxon>Insecta</taxon>
        <taxon>Pterygota</taxon>
        <taxon>Neoptera</taxon>
        <taxon>Endopterygota</taxon>
        <taxon>Hymenoptera</taxon>
        <taxon>Tenthredinoidea</taxon>
        <taxon>Diprionidae</taxon>
        <taxon>Diprioninae</taxon>
        <taxon>Neodiprion</taxon>
    </lineage>
</organism>
<feature type="compositionally biased region" description="Basic and acidic residues" evidence="9">
    <location>
        <begin position="104"/>
        <end position="113"/>
    </location>
</feature>
<dbReference type="InterPro" id="IPR036427">
    <property type="entry name" value="Bromodomain-like_sf"/>
</dbReference>